<dbReference type="EMBL" id="GG662845">
    <property type="protein sequence ID" value="EWS76321.1"/>
    <property type="molecule type" value="Genomic_DNA"/>
</dbReference>
<dbReference type="RefSeq" id="XP_012651105.1">
    <property type="nucleotide sequence ID" value="XM_012795651.1"/>
</dbReference>
<protein>
    <submittedName>
        <fullName evidence="1">Uncharacterized protein</fullName>
    </submittedName>
</protein>
<gene>
    <name evidence="1" type="ORF">TTHERM_000009878</name>
</gene>
<reference evidence="2" key="1">
    <citation type="journal article" date="2006" name="PLoS Biol.">
        <title>Macronuclear genome sequence of the ciliate Tetrahymena thermophila, a model eukaryote.</title>
        <authorList>
            <person name="Eisen J.A."/>
            <person name="Coyne R.S."/>
            <person name="Wu M."/>
            <person name="Wu D."/>
            <person name="Thiagarajan M."/>
            <person name="Wortman J.R."/>
            <person name="Badger J.H."/>
            <person name="Ren Q."/>
            <person name="Amedeo P."/>
            <person name="Jones K.M."/>
            <person name="Tallon L.J."/>
            <person name="Delcher A.L."/>
            <person name="Salzberg S.L."/>
            <person name="Silva J.C."/>
            <person name="Haas B.J."/>
            <person name="Majoros W.H."/>
            <person name="Farzad M."/>
            <person name="Carlton J.M."/>
            <person name="Smith R.K. Jr."/>
            <person name="Garg J."/>
            <person name="Pearlman R.E."/>
            <person name="Karrer K.M."/>
            <person name="Sun L."/>
            <person name="Manning G."/>
            <person name="Elde N.C."/>
            <person name="Turkewitz A.P."/>
            <person name="Asai D.J."/>
            <person name="Wilkes D.E."/>
            <person name="Wang Y."/>
            <person name="Cai H."/>
            <person name="Collins K."/>
            <person name="Stewart B.A."/>
            <person name="Lee S.R."/>
            <person name="Wilamowska K."/>
            <person name="Weinberg Z."/>
            <person name="Ruzzo W.L."/>
            <person name="Wloga D."/>
            <person name="Gaertig J."/>
            <person name="Frankel J."/>
            <person name="Tsao C.-C."/>
            <person name="Gorovsky M.A."/>
            <person name="Keeling P.J."/>
            <person name="Waller R.F."/>
            <person name="Patron N.J."/>
            <person name="Cherry J.M."/>
            <person name="Stover N.A."/>
            <person name="Krieger C.J."/>
            <person name="del Toro C."/>
            <person name="Ryder H.F."/>
            <person name="Williamson S.C."/>
            <person name="Barbeau R.A."/>
            <person name="Hamilton E.P."/>
            <person name="Orias E."/>
        </authorList>
    </citation>
    <scope>NUCLEOTIDE SEQUENCE [LARGE SCALE GENOMIC DNA]</scope>
    <source>
        <strain evidence="2">SB210</strain>
    </source>
</reference>
<dbReference type="InParanoid" id="W7XKA1"/>
<evidence type="ECO:0000313" key="2">
    <source>
        <dbReference type="Proteomes" id="UP000009168"/>
    </source>
</evidence>
<dbReference type="GeneID" id="24436786"/>
<name>W7XKA1_TETTS</name>
<dbReference type="KEGG" id="tet:TTHERM_000009878"/>
<proteinExistence type="predicted"/>
<dbReference type="AlphaFoldDB" id="W7XKA1"/>
<sequence length="233" mass="27826">MFYMILPNQKSSLHNQNQRDMDYIPNLRYNFLMGKYYMIFYLSSKHIHQHIQNKFINLYKISNFEYNSEIFLQNQIVSTSQHSINQPMKIVKGSSFNSHLKLNKLYINYLLLLNMVSINYFKNNTLLFIVHLSRQNQVDIIHLDSQKRIASLIKPFHLGNQLLLYQQEIMEAIYIILDKYLSIHLQDLLKRIHQKLLGFHSPQHLLLKLGLMTQNKSQFVGQQHLYPNQMQSN</sequence>
<keyword evidence="2" id="KW-1185">Reference proteome</keyword>
<organism evidence="1 2">
    <name type="scientific">Tetrahymena thermophila (strain SB210)</name>
    <dbReference type="NCBI Taxonomy" id="312017"/>
    <lineage>
        <taxon>Eukaryota</taxon>
        <taxon>Sar</taxon>
        <taxon>Alveolata</taxon>
        <taxon>Ciliophora</taxon>
        <taxon>Intramacronucleata</taxon>
        <taxon>Oligohymenophorea</taxon>
        <taxon>Hymenostomatida</taxon>
        <taxon>Tetrahymenina</taxon>
        <taxon>Tetrahymenidae</taxon>
        <taxon>Tetrahymena</taxon>
    </lineage>
</organism>
<accession>W7XKA1</accession>
<evidence type="ECO:0000313" key="1">
    <source>
        <dbReference type="EMBL" id="EWS76321.1"/>
    </source>
</evidence>
<dbReference type="Proteomes" id="UP000009168">
    <property type="component" value="Unassembled WGS sequence"/>
</dbReference>